<dbReference type="RefSeq" id="WP_198124908.1">
    <property type="nucleotide sequence ID" value="NZ_JAECZC010000018.1"/>
</dbReference>
<protein>
    <submittedName>
        <fullName evidence="1">Uncharacterized protein</fullName>
    </submittedName>
</protein>
<evidence type="ECO:0000313" key="1">
    <source>
        <dbReference type="EMBL" id="MBH8563014.1"/>
    </source>
</evidence>
<keyword evidence="2" id="KW-1185">Reference proteome</keyword>
<name>A0A8J7L748_9NOST</name>
<reference evidence="1 2" key="1">
    <citation type="journal article" date="2021" name="Int. J. Syst. Evol. Microbiol.">
        <title>Amazonocrinis nigriterrae gen. nov., sp. nov., Atlanticothrix silvestris gen. nov., sp. nov. and Dendronalium phyllosphericum gen. nov., sp. nov., nostocacean cyanobacteria from Brazilian environments.</title>
        <authorList>
            <person name="Alvarenga D.O."/>
            <person name="Andreote A.P.D."/>
            <person name="Branco L.H.Z."/>
            <person name="Delbaje E."/>
            <person name="Cruz R.B."/>
            <person name="Varani A.M."/>
            <person name="Fiore M.F."/>
        </authorList>
    </citation>
    <scope>NUCLEOTIDE SEQUENCE [LARGE SCALE GENOMIC DNA]</scope>
    <source>
        <strain evidence="1 2">CENA67</strain>
    </source>
</reference>
<dbReference type="Proteomes" id="UP000632766">
    <property type="component" value="Unassembled WGS sequence"/>
</dbReference>
<comment type="caution">
    <text evidence="1">The sequence shown here is derived from an EMBL/GenBank/DDBJ whole genome shotgun (WGS) entry which is preliminary data.</text>
</comment>
<sequence>MTITIKKGNRVVVEFPDSALASVINVAAAILQKYPKTQTILFTFGNSKFQLFHVVENIPTLEMMTLYKGPDRRYSI</sequence>
<dbReference type="AlphaFoldDB" id="A0A8J7L748"/>
<gene>
    <name evidence="1" type="ORF">I8748_12610</name>
</gene>
<dbReference type="EMBL" id="JAECZC010000018">
    <property type="protein sequence ID" value="MBH8563014.1"/>
    <property type="molecule type" value="Genomic_DNA"/>
</dbReference>
<organism evidence="1 2">
    <name type="scientific">Amazonocrinis nigriterrae CENA67</name>
    <dbReference type="NCBI Taxonomy" id="2794033"/>
    <lineage>
        <taxon>Bacteria</taxon>
        <taxon>Bacillati</taxon>
        <taxon>Cyanobacteriota</taxon>
        <taxon>Cyanophyceae</taxon>
        <taxon>Nostocales</taxon>
        <taxon>Nostocaceae</taxon>
        <taxon>Amazonocrinis</taxon>
        <taxon>Amazonocrinis nigriterrae</taxon>
    </lineage>
</organism>
<accession>A0A8J7L748</accession>
<evidence type="ECO:0000313" key="2">
    <source>
        <dbReference type="Proteomes" id="UP000632766"/>
    </source>
</evidence>
<proteinExistence type="predicted"/>